<sequence length="387" mass="44098">MAYAFAWMENRRDDQEPFPSSRQPCNGGGPVEEEHVMSEVHLGCPPYHSGTHLSRFSIYLPPRKVLRDCNTCTYAGKCDHISRPETLNLDADGDLILTRRRKAQKNHIVITIHHNITSSLPRVGLQIWRAELVLSDFVLHMISTSSIFDGTVAVELGAGTGMAGMILAHVARTVFLTVIERNKIHTLIDYSTIKLDPLVPDHGEEVLDNCAKNVQNNAGVFHPNAQIHVRELDWKGPWPPKVAEYLQPVKRNIWTQTEIEELKKASILLAADVIYSDDLTDAFFSILEQLMAENPEKVLYLALEKRYNFTLDDLHVVANGYSHFRSYLEGVDDAESNELVSSPYSRCFLGKQINLKEIPKYVREYDRGDNVEIWVIKYKHHQMVRIP</sequence>
<keyword evidence="2" id="KW-1185">Reference proteome</keyword>
<dbReference type="PANTHER" id="PTHR23108:SF0">
    <property type="entry name" value="METHYLTRANSFERASE-LIKE PROTEIN 22"/>
    <property type="match status" value="1"/>
</dbReference>
<name>A0A9P0YU45_CUSEU</name>
<evidence type="ECO:0000313" key="2">
    <source>
        <dbReference type="Proteomes" id="UP001152484"/>
    </source>
</evidence>
<dbReference type="InterPro" id="IPR019410">
    <property type="entry name" value="Methyltransf_16"/>
</dbReference>
<dbReference type="AlphaFoldDB" id="A0A9P0YU45"/>
<proteinExistence type="predicted"/>
<comment type="caution">
    <text evidence="1">The sequence shown here is derived from an EMBL/GenBank/DDBJ whole genome shotgun (WGS) entry which is preliminary data.</text>
</comment>
<dbReference type="Pfam" id="PF10294">
    <property type="entry name" value="Methyltransf_16"/>
    <property type="match status" value="1"/>
</dbReference>
<dbReference type="Gene3D" id="3.40.50.150">
    <property type="entry name" value="Vaccinia Virus protein VP39"/>
    <property type="match status" value="1"/>
</dbReference>
<dbReference type="InterPro" id="IPR038899">
    <property type="entry name" value="METTL22"/>
</dbReference>
<dbReference type="GO" id="GO:0008276">
    <property type="term" value="F:protein methyltransferase activity"/>
    <property type="evidence" value="ECO:0007669"/>
    <property type="project" value="InterPro"/>
</dbReference>
<dbReference type="Proteomes" id="UP001152484">
    <property type="component" value="Unassembled WGS sequence"/>
</dbReference>
<organism evidence="1 2">
    <name type="scientific">Cuscuta europaea</name>
    <name type="common">European dodder</name>
    <dbReference type="NCBI Taxonomy" id="41803"/>
    <lineage>
        <taxon>Eukaryota</taxon>
        <taxon>Viridiplantae</taxon>
        <taxon>Streptophyta</taxon>
        <taxon>Embryophyta</taxon>
        <taxon>Tracheophyta</taxon>
        <taxon>Spermatophyta</taxon>
        <taxon>Magnoliopsida</taxon>
        <taxon>eudicotyledons</taxon>
        <taxon>Gunneridae</taxon>
        <taxon>Pentapetalae</taxon>
        <taxon>asterids</taxon>
        <taxon>lamiids</taxon>
        <taxon>Solanales</taxon>
        <taxon>Convolvulaceae</taxon>
        <taxon>Cuscuteae</taxon>
        <taxon>Cuscuta</taxon>
        <taxon>Cuscuta subgen. Cuscuta</taxon>
    </lineage>
</organism>
<dbReference type="EMBL" id="CAMAPE010000010">
    <property type="protein sequence ID" value="CAH9075765.1"/>
    <property type="molecule type" value="Genomic_DNA"/>
</dbReference>
<dbReference type="GO" id="GO:0005634">
    <property type="term" value="C:nucleus"/>
    <property type="evidence" value="ECO:0007669"/>
    <property type="project" value="TreeGrafter"/>
</dbReference>
<reference evidence="1" key="1">
    <citation type="submission" date="2022-07" db="EMBL/GenBank/DDBJ databases">
        <authorList>
            <person name="Macas J."/>
            <person name="Novak P."/>
            <person name="Neumann P."/>
        </authorList>
    </citation>
    <scope>NUCLEOTIDE SEQUENCE</scope>
</reference>
<evidence type="ECO:0000313" key="1">
    <source>
        <dbReference type="EMBL" id="CAH9075765.1"/>
    </source>
</evidence>
<accession>A0A9P0YU45</accession>
<gene>
    <name evidence="1" type="ORF">CEURO_LOCUS5575</name>
</gene>
<dbReference type="PANTHER" id="PTHR23108">
    <property type="entry name" value="METHYLTRANSFERASE-RELATED"/>
    <property type="match status" value="1"/>
</dbReference>
<evidence type="ECO:0008006" key="3">
    <source>
        <dbReference type="Google" id="ProtNLM"/>
    </source>
</evidence>
<dbReference type="OrthoDB" id="46564at2759"/>
<protein>
    <recommendedName>
        <fullName evidence="3">Methyltransferase-like protein 22</fullName>
    </recommendedName>
</protein>
<dbReference type="InterPro" id="IPR029063">
    <property type="entry name" value="SAM-dependent_MTases_sf"/>
</dbReference>